<dbReference type="RefSeq" id="WP_054362308.1">
    <property type="nucleotide sequence ID" value="NZ_JAPCYQ010000001.1"/>
</dbReference>
<comment type="caution">
    <text evidence="6">The sequence shown here is derived from an EMBL/GenBank/DDBJ whole genome shotgun (WGS) entry which is preliminary data.</text>
</comment>
<dbReference type="PANTHER" id="PTHR30419">
    <property type="entry name" value="HTH-TYPE TRANSCRIPTIONAL REGULATOR YBHD"/>
    <property type="match status" value="1"/>
</dbReference>
<reference evidence="6 7" key="1">
    <citation type="submission" date="2015-09" db="EMBL/GenBank/DDBJ databases">
        <authorList>
            <person name="Jackson K.R."/>
            <person name="Lunt B.L."/>
            <person name="Fisher J.N.B."/>
            <person name="Gardner A.V."/>
            <person name="Bailey M.E."/>
            <person name="Deus L.M."/>
            <person name="Earl A.S."/>
            <person name="Gibby P.D."/>
            <person name="Hartmann K.A."/>
            <person name="Liu J.E."/>
            <person name="Manci A.M."/>
            <person name="Nielsen D.A."/>
            <person name="Solomon M.B."/>
            <person name="Breakwell D.P."/>
            <person name="Burnett S.H."/>
            <person name="Grose J.H."/>
        </authorList>
    </citation>
    <scope>NUCLEOTIDE SEQUENCE [LARGE SCALE GENOMIC DNA]</scope>
    <source>
        <strain evidence="6 7">16</strain>
    </source>
</reference>
<keyword evidence="7" id="KW-1185">Reference proteome</keyword>
<proteinExistence type="inferred from homology"/>
<dbReference type="Proteomes" id="UP000048984">
    <property type="component" value="Unassembled WGS sequence"/>
</dbReference>
<dbReference type="InterPro" id="IPR005119">
    <property type="entry name" value="LysR_subst-bd"/>
</dbReference>
<dbReference type="InterPro" id="IPR000847">
    <property type="entry name" value="LysR_HTH_N"/>
</dbReference>
<evidence type="ECO:0000256" key="4">
    <source>
        <dbReference type="ARBA" id="ARBA00023163"/>
    </source>
</evidence>
<dbReference type="PANTHER" id="PTHR30419:SF8">
    <property type="entry name" value="NITROGEN ASSIMILATION TRANSCRIPTIONAL ACTIVATOR-RELATED"/>
    <property type="match status" value="1"/>
</dbReference>
<gene>
    <name evidence="6" type="ORF">ABB55_26160</name>
</gene>
<accession>A0A0P6WBU6</accession>
<dbReference type="AlphaFoldDB" id="A0A0P6WBU6"/>
<protein>
    <submittedName>
        <fullName evidence="6">LysR family transcriptional regulator</fullName>
    </submittedName>
</protein>
<name>A0A0P6WBU6_9HYPH</name>
<reference evidence="6 7" key="2">
    <citation type="submission" date="2015-10" db="EMBL/GenBank/DDBJ databases">
        <title>Draft Genome Sequence of Prosthecomicrobium hirschii ATCC 27832.</title>
        <authorList>
            <person name="Daniel J."/>
            <person name="Givan S.A."/>
            <person name="Brun Y.V."/>
            <person name="Brown P.J."/>
        </authorList>
    </citation>
    <scope>NUCLEOTIDE SEQUENCE [LARGE SCALE GENOMIC DNA]</scope>
    <source>
        <strain evidence="6 7">16</strain>
    </source>
</reference>
<evidence type="ECO:0000256" key="2">
    <source>
        <dbReference type="ARBA" id="ARBA00023015"/>
    </source>
</evidence>
<dbReference type="GO" id="GO:0005829">
    <property type="term" value="C:cytosol"/>
    <property type="evidence" value="ECO:0007669"/>
    <property type="project" value="TreeGrafter"/>
</dbReference>
<dbReference type="Gene3D" id="3.40.190.290">
    <property type="match status" value="1"/>
</dbReference>
<dbReference type="SUPFAM" id="SSF53850">
    <property type="entry name" value="Periplasmic binding protein-like II"/>
    <property type="match status" value="1"/>
</dbReference>
<dbReference type="SUPFAM" id="SSF46785">
    <property type="entry name" value="Winged helix' DNA-binding domain"/>
    <property type="match status" value="1"/>
</dbReference>
<dbReference type="PROSITE" id="PS50931">
    <property type="entry name" value="HTH_LYSR"/>
    <property type="match status" value="1"/>
</dbReference>
<evidence type="ECO:0000313" key="6">
    <source>
        <dbReference type="EMBL" id="KPL56141.1"/>
    </source>
</evidence>
<evidence type="ECO:0000256" key="1">
    <source>
        <dbReference type="ARBA" id="ARBA00009437"/>
    </source>
</evidence>
<dbReference type="GO" id="GO:0003677">
    <property type="term" value="F:DNA binding"/>
    <property type="evidence" value="ECO:0007669"/>
    <property type="project" value="UniProtKB-KW"/>
</dbReference>
<evidence type="ECO:0000313" key="7">
    <source>
        <dbReference type="Proteomes" id="UP000048984"/>
    </source>
</evidence>
<comment type="similarity">
    <text evidence="1">Belongs to the LysR transcriptional regulatory family.</text>
</comment>
<dbReference type="GO" id="GO:0003700">
    <property type="term" value="F:DNA-binding transcription factor activity"/>
    <property type="evidence" value="ECO:0007669"/>
    <property type="project" value="InterPro"/>
</dbReference>
<keyword evidence="3" id="KW-0238">DNA-binding</keyword>
<evidence type="ECO:0000259" key="5">
    <source>
        <dbReference type="PROSITE" id="PS50931"/>
    </source>
</evidence>
<dbReference type="Gene3D" id="1.10.10.10">
    <property type="entry name" value="Winged helix-like DNA-binding domain superfamily/Winged helix DNA-binding domain"/>
    <property type="match status" value="1"/>
</dbReference>
<dbReference type="InterPro" id="IPR036388">
    <property type="entry name" value="WH-like_DNA-bd_sf"/>
</dbReference>
<feature type="domain" description="HTH lysR-type" evidence="5">
    <location>
        <begin position="1"/>
        <end position="58"/>
    </location>
</feature>
<organism evidence="6 7">
    <name type="scientific">Prosthecodimorpha hirschii</name>
    <dbReference type="NCBI Taxonomy" id="665126"/>
    <lineage>
        <taxon>Bacteria</taxon>
        <taxon>Pseudomonadati</taxon>
        <taxon>Pseudomonadota</taxon>
        <taxon>Alphaproteobacteria</taxon>
        <taxon>Hyphomicrobiales</taxon>
        <taxon>Ancalomicrobiaceae</taxon>
        <taxon>Prosthecodimorpha</taxon>
    </lineage>
</organism>
<evidence type="ECO:0000256" key="3">
    <source>
        <dbReference type="ARBA" id="ARBA00023125"/>
    </source>
</evidence>
<sequence>MHGTALRYFMEVVRTGSIAEASIRLNVAGSAISRQIGKLEADLGVELFERRPRGMVPSQAGELLARHARRTFLEAEAVAHDLQRLRGLATGVVRVAATEGFGMILLPAAIRSFREQHPGIRFELKVTAPGAVTRLVRGGDVDIGLTFTFAPEPDVRIIAAGRAQIVAVMARHHPLAARAALSLAELASEPLALPEKDTTARQIFDIACGLAGVTVEPVLESNYIAGLWSFVEMGGGLTIASAFTVHTRSTQDRVASVPITGPAVDQRRYEVQAMLGRRLPDAAEAFAVHVIAAIDELLAAFPSPGD</sequence>
<keyword evidence="4" id="KW-0804">Transcription</keyword>
<dbReference type="EMBL" id="LJYW01000001">
    <property type="protein sequence ID" value="KPL56141.1"/>
    <property type="molecule type" value="Genomic_DNA"/>
</dbReference>
<dbReference type="OrthoDB" id="8208814at2"/>
<dbReference type="STRING" id="665126.ABB55_26160"/>
<dbReference type="Pfam" id="PF03466">
    <property type="entry name" value="LysR_substrate"/>
    <property type="match status" value="1"/>
</dbReference>
<dbReference type="InterPro" id="IPR050950">
    <property type="entry name" value="HTH-type_LysR_regulators"/>
</dbReference>
<dbReference type="FunFam" id="1.10.10.10:FF:000001">
    <property type="entry name" value="LysR family transcriptional regulator"/>
    <property type="match status" value="1"/>
</dbReference>
<keyword evidence="2" id="KW-0805">Transcription regulation</keyword>
<dbReference type="InterPro" id="IPR036390">
    <property type="entry name" value="WH_DNA-bd_sf"/>
</dbReference>
<dbReference type="Pfam" id="PF00126">
    <property type="entry name" value="HTH_1"/>
    <property type="match status" value="1"/>
</dbReference>